<gene>
    <name evidence="1" type="ORF">NDU88_010712</name>
</gene>
<protein>
    <submittedName>
        <fullName evidence="1">Uncharacterized protein</fullName>
    </submittedName>
</protein>
<feature type="non-terminal residue" evidence="1">
    <location>
        <position position="67"/>
    </location>
</feature>
<sequence length="67" mass="7908">HLHIEWVFLGWKGGEPDTYIKVNPLAAWKEMTHRLCCVREINAPPYFSMHLLLCGLRALLFLTHTRY</sequence>
<dbReference type="Proteomes" id="UP001066276">
    <property type="component" value="Chromosome 7"/>
</dbReference>
<proteinExistence type="predicted"/>
<name>A0AAV7PW13_PLEWA</name>
<evidence type="ECO:0000313" key="1">
    <source>
        <dbReference type="EMBL" id="KAJ1132398.1"/>
    </source>
</evidence>
<reference evidence="1" key="1">
    <citation type="journal article" date="2022" name="bioRxiv">
        <title>Sequencing and chromosome-scale assembly of the giantPleurodeles waltlgenome.</title>
        <authorList>
            <person name="Brown T."/>
            <person name="Elewa A."/>
            <person name="Iarovenko S."/>
            <person name="Subramanian E."/>
            <person name="Araus A.J."/>
            <person name="Petzold A."/>
            <person name="Susuki M."/>
            <person name="Suzuki K.-i.T."/>
            <person name="Hayashi T."/>
            <person name="Toyoda A."/>
            <person name="Oliveira C."/>
            <person name="Osipova E."/>
            <person name="Leigh N.D."/>
            <person name="Simon A."/>
            <person name="Yun M.H."/>
        </authorList>
    </citation>
    <scope>NUCLEOTIDE SEQUENCE</scope>
    <source>
        <strain evidence="1">20211129_DDA</strain>
        <tissue evidence="1">Liver</tissue>
    </source>
</reference>
<feature type="non-terminal residue" evidence="1">
    <location>
        <position position="1"/>
    </location>
</feature>
<comment type="caution">
    <text evidence="1">The sequence shown here is derived from an EMBL/GenBank/DDBJ whole genome shotgun (WGS) entry which is preliminary data.</text>
</comment>
<organism evidence="1 2">
    <name type="scientific">Pleurodeles waltl</name>
    <name type="common">Iberian ribbed newt</name>
    <dbReference type="NCBI Taxonomy" id="8319"/>
    <lineage>
        <taxon>Eukaryota</taxon>
        <taxon>Metazoa</taxon>
        <taxon>Chordata</taxon>
        <taxon>Craniata</taxon>
        <taxon>Vertebrata</taxon>
        <taxon>Euteleostomi</taxon>
        <taxon>Amphibia</taxon>
        <taxon>Batrachia</taxon>
        <taxon>Caudata</taxon>
        <taxon>Salamandroidea</taxon>
        <taxon>Salamandridae</taxon>
        <taxon>Pleurodelinae</taxon>
        <taxon>Pleurodeles</taxon>
    </lineage>
</organism>
<dbReference type="AlphaFoldDB" id="A0AAV7PW13"/>
<accession>A0AAV7PW13</accession>
<keyword evidence="2" id="KW-1185">Reference proteome</keyword>
<dbReference type="EMBL" id="JANPWB010000011">
    <property type="protein sequence ID" value="KAJ1132398.1"/>
    <property type="molecule type" value="Genomic_DNA"/>
</dbReference>
<evidence type="ECO:0000313" key="2">
    <source>
        <dbReference type="Proteomes" id="UP001066276"/>
    </source>
</evidence>